<dbReference type="SUPFAM" id="SSF111369">
    <property type="entry name" value="HlyD-like secretion proteins"/>
    <property type="match status" value="1"/>
</dbReference>
<evidence type="ECO:0000259" key="7">
    <source>
        <dbReference type="Pfam" id="PF25944"/>
    </source>
</evidence>
<evidence type="ECO:0000313" key="10">
    <source>
        <dbReference type="Proteomes" id="UP001056937"/>
    </source>
</evidence>
<evidence type="ECO:0000259" key="6">
    <source>
        <dbReference type="Pfam" id="PF25917"/>
    </source>
</evidence>
<protein>
    <submittedName>
        <fullName evidence="9">Efflux RND transporter periplasmic adaptor subunit</fullName>
    </submittedName>
</protein>
<feature type="region of interest" description="Disordered" evidence="3">
    <location>
        <begin position="380"/>
        <end position="409"/>
    </location>
</feature>
<dbReference type="Proteomes" id="UP001056937">
    <property type="component" value="Chromosome 1"/>
</dbReference>
<comment type="subcellular location">
    <subcellularLocation>
        <location evidence="1">Cell envelope</location>
    </subcellularLocation>
</comment>
<dbReference type="PANTHER" id="PTHR30158:SF3">
    <property type="entry name" value="MULTIDRUG EFFLUX PUMP SUBUNIT ACRA-RELATED"/>
    <property type="match status" value="1"/>
</dbReference>
<dbReference type="InterPro" id="IPR058625">
    <property type="entry name" value="MdtA-like_BSH"/>
</dbReference>
<keyword evidence="4" id="KW-0732">Signal</keyword>
<dbReference type="Gene3D" id="2.40.30.170">
    <property type="match status" value="1"/>
</dbReference>
<feature type="domain" description="Multidrug resistance protein MdtA-like alpha-helical hairpin" evidence="5">
    <location>
        <begin position="105"/>
        <end position="172"/>
    </location>
</feature>
<dbReference type="Pfam" id="PF25876">
    <property type="entry name" value="HH_MFP_RND"/>
    <property type="match status" value="1"/>
</dbReference>
<evidence type="ECO:0000256" key="2">
    <source>
        <dbReference type="ARBA" id="ARBA00009477"/>
    </source>
</evidence>
<reference evidence="9" key="1">
    <citation type="journal article" date="2022" name="Toxins">
        <title>Genomic Analysis of Sphingopyxis sp. USTB-05 for Biodegrading Cyanobacterial Hepatotoxins.</title>
        <authorList>
            <person name="Liu C."/>
            <person name="Xu Q."/>
            <person name="Zhao Z."/>
            <person name="Zhang H."/>
            <person name="Liu X."/>
            <person name="Yin C."/>
            <person name="Liu Y."/>
            <person name="Yan H."/>
        </authorList>
    </citation>
    <scope>NUCLEOTIDE SEQUENCE</scope>
    <source>
        <strain evidence="9">NBD5</strain>
    </source>
</reference>
<dbReference type="InterPro" id="IPR058624">
    <property type="entry name" value="MdtA-like_HH"/>
</dbReference>
<feature type="domain" description="Multidrug resistance protein MdtA-like beta-barrel" evidence="7">
    <location>
        <begin position="209"/>
        <end position="293"/>
    </location>
</feature>
<dbReference type="InterPro" id="IPR058626">
    <property type="entry name" value="MdtA-like_b-barrel"/>
</dbReference>
<evidence type="ECO:0000259" key="5">
    <source>
        <dbReference type="Pfam" id="PF25876"/>
    </source>
</evidence>
<evidence type="ECO:0000256" key="3">
    <source>
        <dbReference type="SAM" id="MobiDB-lite"/>
    </source>
</evidence>
<dbReference type="Gene3D" id="1.10.287.470">
    <property type="entry name" value="Helix hairpin bin"/>
    <property type="match status" value="1"/>
</dbReference>
<proteinExistence type="inferred from homology"/>
<sequence length="409" mass="42488">MPVTRHRRAPLLSILALGGALAACAKQAPPAKPQPPEVGVITAQLTTVPLEMELPGRTSPTLSSDVRPQVSGILLKRLFTEGGIVHAGQPLYQIDPRLYRAAVGQARGNLASARAAAVSAELKAGRYTDLEKINAVARQDADDARAAAGQARAAIEQTDAALQSAQVNLGFTLIRAPISGRIGRSLVTAGQLVSASQTTALATIQTLDPIFVDIQQSSTQLLALRRALMDGGALPATAPVRLRLEDGSDYGVRGQLLFNEVTVDPSTGAVALRARFANPQGLLLPGMFVRAVVTPVRARNVIALPPQAVQQSPRGDASVLVVGPDNKVVTRDIETEGLRNNRWIVTKGLRSGDRVIIEGAGKAKPGSVVRPVAATGSAAEGALVTAPPKGAMEQADKAKAGKPTPAAGK</sequence>
<name>A0ABY4XB61_9SPHN</name>
<gene>
    <name evidence="9" type="ORF">LHA26_06330</name>
</gene>
<dbReference type="Pfam" id="PF25944">
    <property type="entry name" value="Beta-barrel_RND"/>
    <property type="match status" value="1"/>
</dbReference>
<organism evidence="9 10">
    <name type="scientific">Sphingomonas morindae</name>
    <dbReference type="NCBI Taxonomy" id="1541170"/>
    <lineage>
        <taxon>Bacteria</taxon>
        <taxon>Pseudomonadati</taxon>
        <taxon>Pseudomonadota</taxon>
        <taxon>Alphaproteobacteria</taxon>
        <taxon>Sphingomonadales</taxon>
        <taxon>Sphingomonadaceae</taxon>
        <taxon>Sphingomonas</taxon>
    </lineage>
</organism>
<dbReference type="Pfam" id="PF25967">
    <property type="entry name" value="RND-MFP_C"/>
    <property type="match status" value="1"/>
</dbReference>
<dbReference type="Pfam" id="PF25917">
    <property type="entry name" value="BSH_RND"/>
    <property type="match status" value="1"/>
</dbReference>
<feature type="domain" description="Multidrug resistance protein MdtA-like barrel-sandwich hybrid" evidence="6">
    <location>
        <begin position="65"/>
        <end position="205"/>
    </location>
</feature>
<accession>A0ABY4XB61</accession>
<evidence type="ECO:0000256" key="1">
    <source>
        <dbReference type="ARBA" id="ARBA00004196"/>
    </source>
</evidence>
<dbReference type="InterPro" id="IPR006143">
    <property type="entry name" value="RND_pump_MFP"/>
</dbReference>
<dbReference type="PROSITE" id="PS51257">
    <property type="entry name" value="PROKAR_LIPOPROTEIN"/>
    <property type="match status" value="1"/>
</dbReference>
<comment type="similarity">
    <text evidence="2">Belongs to the membrane fusion protein (MFP) (TC 8.A.1) family.</text>
</comment>
<feature type="signal peptide" evidence="4">
    <location>
        <begin position="1"/>
        <end position="22"/>
    </location>
</feature>
<dbReference type="RefSeq" id="WP_252167880.1">
    <property type="nucleotide sequence ID" value="NZ_CP084930.1"/>
</dbReference>
<dbReference type="PANTHER" id="PTHR30158">
    <property type="entry name" value="ACRA/E-RELATED COMPONENT OF DRUG EFFLUX TRANSPORTER"/>
    <property type="match status" value="1"/>
</dbReference>
<dbReference type="EMBL" id="CP084930">
    <property type="protein sequence ID" value="USI74074.1"/>
    <property type="molecule type" value="Genomic_DNA"/>
</dbReference>
<dbReference type="NCBIfam" id="TIGR01730">
    <property type="entry name" value="RND_mfp"/>
    <property type="match status" value="1"/>
</dbReference>
<evidence type="ECO:0000313" key="9">
    <source>
        <dbReference type="EMBL" id="USI74074.1"/>
    </source>
</evidence>
<feature type="chain" id="PRO_5046407474" evidence="4">
    <location>
        <begin position="23"/>
        <end position="409"/>
    </location>
</feature>
<evidence type="ECO:0000256" key="4">
    <source>
        <dbReference type="SAM" id="SignalP"/>
    </source>
</evidence>
<dbReference type="InterPro" id="IPR058627">
    <property type="entry name" value="MdtA-like_C"/>
</dbReference>
<dbReference type="Gene3D" id="2.40.420.20">
    <property type="match status" value="1"/>
</dbReference>
<evidence type="ECO:0000259" key="8">
    <source>
        <dbReference type="Pfam" id="PF25967"/>
    </source>
</evidence>
<feature type="domain" description="Multidrug resistance protein MdtA-like C-terminal permuted SH3" evidence="8">
    <location>
        <begin position="300"/>
        <end position="361"/>
    </location>
</feature>
<keyword evidence="10" id="KW-1185">Reference proteome</keyword>
<dbReference type="Gene3D" id="2.40.50.100">
    <property type="match status" value="1"/>
</dbReference>